<feature type="signal peptide" evidence="2">
    <location>
        <begin position="1"/>
        <end position="19"/>
    </location>
</feature>
<dbReference type="NCBIfam" id="NF002987">
    <property type="entry name" value="PRK03719.1"/>
    <property type="match status" value="1"/>
</dbReference>
<dbReference type="Pfam" id="PF03974">
    <property type="entry name" value="Ecotin"/>
    <property type="match status" value="1"/>
</dbReference>
<dbReference type="EMBL" id="FN667742">
    <property type="protein sequence ID" value="CBJ89286.1"/>
    <property type="molecule type" value="Genomic_DNA"/>
</dbReference>
<evidence type="ECO:0000256" key="1">
    <source>
        <dbReference type="ARBA" id="ARBA00010558"/>
    </source>
</evidence>
<feature type="chain" id="PRO_5003051666" evidence="2">
    <location>
        <begin position="20"/>
        <end position="158"/>
    </location>
</feature>
<dbReference type="GO" id="GO:0004867">
    <property type="term" value="F:serine-type endopeptidase inhibitor activity"/>
    <property type="evidence" value="ECO:0007669"/>
    <property type="project" value="InterPro"/>
</dbReference>
<dbReference type="PIRSF" id="PIRSF006865">
    <property type="entry name" value="Prot_inh_ecotin"/>
    <property type="match status" value="1"/>
</dbReference>
<dbReference type="PANTHER" id="PTHR35890">
    <property type="match status" value="1"/>
</dbReference>
<dbReference type="MEROPS" id="I11.001"/>
<keyword evidence="4" id="KW-1185">Reference proteome</keyword>
<reference evidence="3 4" key="1">
    <citation type="journal article" date="2011" name="PLoS ONE">
        <title>The entomopathogenic bacterial endosymbionts xenorhabdus and photorhabdus: convergent lifestyles from divergent genomes.</title>
        <authorList>
            <person name="Chaston J.M."/>
            <person name="Suen G."/>
            <person name="Tucker S.L."/>
            <person name="Andersen A.W."/>
            <person name="Bhasin A."/>
            <person name="Bode E."/>
            <person name="Bode H.B."/>
            <person name="Brachmann A.O."/>
            <person name="Cowles C.E."/>
            <person name="Cowles K.N."/>
            <person name="Darby C."/>
            <person name="de Leon L."/>
            <person name="Drace K."/>
            <person name="Du Z."/>
            <person name="Givaudan A."/>
            <person name="Herbert Tran E.E."/>
            <person name="Jewell K.A."/>
            <person name="Knack J.J."/>
            <person name="Krasomil-Osterfeld K.C."/>
            <person name="Kukor R."/>
            <person name="Lanois A."/>
            <person name="Latreille P."/>
            <person name="Leimgruber N.K."/>
            <person name="Lipke C.M."/>
            <person name="Liu R."/>
            <person name="Lu X."/>
            <person name="Martens E.C."/>
            <person name="Marri P.R."/>
            <person name="Medigue C."/>
            <person name="Menard M.L."/>
            <person name="Miller N.M."/>
            <person name="Morales-Soto N."/>
            <person name="Norton S."/>
            <person name="Ogier J.C."/>
            <person name="Orchard S.S."/>
            <person name="Park D."/>
            <person name="Park Y."/>
            <person name="Qurollo B.A."/>
            <person name="Sugar D.R."/>
            <person name="Richards G.R."/>
            <person name="Rouy Z."/>
            <person name="Slominski B."/>
            <person name="Slominski K."/>
            <person name="Snyder H."/>
            <person name="Tjaden B.C."/>
            <person name="van der Hoeven R."/>
            <person name="Welch R.D."/>
            <person name="Wheeler C."/>
            <person name="Xiang B."/>
            <person name="Barbazuk B."/>
            <person name="Gaudriault S."/>
            <person name="Goodner B."/>
            <person name="Slater S.C."/>
            <person name="Forst S."/>
            <person name="Goldman B.S."/>
            <person name="Goodrich-Blair H."/>
        </authorList>
    </citation>
    <scope>NUCLEOTIDE SEQUENCE [LARGE SCALE GENOMIC DNA]</scope>
    <source>
        <strain evidence="4">ATCC 19061 / DSM 3370 / CCUG 14189 / LMG 1036 / NCIMB 9965 / AN6</strain>
    </source>
</reference>
<name>D3V9P8_XENNA</name>
<dbReference type="Gene3D" id="2.60.40.550">
    <property type="entry name" value="Ecotin"/>
    <property type="match status" value="1"/>
</dbReference>
<dbReference type="PANTHER" id="PTHR35890:SF3">
    <property type="entry name" value="ECOTIN"/>
    <property type="match status" value="1"/>
</dbReference>
<evidence type="ECO:0000313" key="4">
    <source>
        <dbReference type="Proteomes" id="UP000008075"/>
    </source>
</evidence>
<dbReference type="AlphaFoldDB" id="D3V9P8"/>
<dbReference type="STRING" id="406817.XNC1_1215"/>
<dbReference type="InterPro" id="IPR027438">
    <property type="entry name" value="Ecotin_C"/>
</dbReference>
<dbReference type="SUPFAM" id="SSF49772">
    <property type="entry name" value="Ecotin, trypsin inhibitor"/>
    <property type="match status" value="1"/>
</dbReference>
<organism evidence="3 4">
    <name type="scientific">Xenorhabdus nematophila (strain ATCC 19061 / DSM 3370 / CCUG 14189 / LMG 1036 / NCIMB 9965 / AN6)</name>
    <dbReference type="NCBI Taxonomy" id="406817"/>
    <lineage>
        <taxon>Bacteria</taxon>
        <taxon>Pseudomonadati</taxon>
        <taxon>Pseudomonadota</taxon>
        <taxon>Gammaproteobacteria</taxon>
        <taxon>Enterobacterales</taxon>
        <taxon>Morganellaceae</taxon>
        <taxon>Xenorhabdus</taxon>
    </lineage>
</organism>
<dbReference type="HOGENOM" id="CLU_111565_0_0_6"/>
<dbReference type="KEGG" id="xne:XNC1_1215"/>
<gene>
    <name evidence="3" type="primary">eco</name>
    <name evidence="3" type="ordered locus">XNC1_1215</name>
</gene>
<sequence>MKKYLFPLAALMVSTSVFADTKPEDIAPYPAPAEGMVRSVIDLPKHKNENNYMVELVIGKSLKVDCNHHWFGGNLETKVLEGWGYNYYVLDKVSGPVSTKMGCPNQEKTLRFVQVQLGKDAFVNYNSKLPIVVYTPKTLKVKYRIWKASDEVNTAVIK</sequence>
<dbReference type="GeneID" id="24905554"/>
<evidence type="ECO:0000256" key="2">
    <source>
        <dbReference type="SAM" id="SignalP"/>
    </source>
</evidence>
<proteinExistence type="inferred from homology"/>
<evidence type="ECO:0000313" key="3">
    <source>
        <dbReference type="EMBL" id="CBJ89286.1"/>
    </source>
</evidence>
<keyword evidence="2" id="KW-0732">Signal</keyword>
<dbReference type="InterPro" id="IPR005658">
    <property type="entry name" value="Prot_inh_ecotin"/>
</dbReference>
<dbReference type="Gene3D" id="4.10.1230.10">
    <property type="entry name" value="Ecotin, trypsin inhibitor"/>
    <property type="match status" value="1"/>
</dbReference>
<accession>D3V9P8</accession>
<dbReference type="InterPro" id="IPR036198">
    <property type="entry name" value="Ecotin_sf"/>
</dbReference>
<dbReference type="RefSeq" id="WP_013183726.1">
    <property type="nucleotide sequence ID" value="NC_014228.1"/>
</dbReference>
<dbReference type="Proteomes" id="UP000008075">
    <property type="component" value="Chromosome"/>
</dbReference>
<dbReference type="eggNOG" id="COG4574">
    <property type="taxonomic scope" value="Bacteria"/>
</dbReference>
<protein>
    <submittedName>
        <fullName evidence="3">Ecotin, a serine protease inhibitor</fullName>
    </submittedName>
</protein>
<comment type="similarity">
    <text evidence="1">Belongs to the protease inhibitor I11 (ecotin) family.</text>
</comment>